<dbReference type="PANTHER" id="PTHR19423">
    <property type="entry name" value="SH3 DOMAIN-BINDING PROTEIN 5"/>
    <property type="match status" value="1"/>
</dbReference>
<dbReference type="PANTHER" id="PTHR19423:SF12">
    <property type="entry name" value="LD13933P1"/>
    <property type="match status" value="1"/>
</dbReference>
<protein>
    <submittedName>
        <fullName evidence="5">CSON008152 protein</fullName>
    </submittedName>
</protein>
<feature type="compositionally biased region" description="Polar residues" evidence="4">
    <location>
        <begin position="372"/>
        <end position="383"/>
    </location>
</feature>
<feature type="coiled-coil region" evidence="3">
    <location>
        <begin position="13"/>
        <end position="47"/>
    </location>
</feature>
<dbReference type="GO" id="GO:0004860">
    <property type="term" value="F:protein kinase inhibitor activity"/>
    <property type="evidence" value="ECO:0007669"/>
    <property type="project" value="TreeGrafter"/>
</dbReference>
<dbReference type="VEuPathDB" id="VectorBase:CSON008152"/>
<reference evidence="5" key="1">
    <citation type="submission" date="2018-07" db="EMBL/GenBank/DDBJ databases">
        <authorList>
            <person name="Quirk P.G."/>
            <person name="Krulwich T.A."/>
        </authorList>
    </citation>
    <scope>NUCLEOTIDE SEQUENCE</scope>
</reference>
<dbReference type="GO" id="GO:0005737">
    <property type="term" value="C:cytoplasm"/>
    <property type="evidence" value="ECO:0007669"/>
    <property type="project" value="TreeGrafter"/>
</dbReference>
<feature type="compositionally biased region" description="Polar residues" evidence="4">
    <location>
        <begin position="346"/>
        <end position="361"/>
    </location>
</feature>
<keyword evidence="2 3" id="KW-0175">Coiled coil</keyword>
<feature type="coiled-coil region" evidence="3">
    <location>
        <begin position="215"/>
        <end position="249"/>
    </location>
</feature>
<dbReference type="EMBL" id="UFQT01003083">
    <property type="protein sequence ID" value="SSX34521.1"/>
    <property type="molecule type" value="Genomic_DNA"/>
</dbReference>
<dbReference type="EMBL" id="UFQT01003083">
    <property type="protein sequence ID" value="SSX34522.1"/>
    <property type="molecule type" value="Genomic_DNA"/>
</dbReference>
<dbReference type="AlphaFoldDB" id="A0A336MY32"/>
<dbReference type="GO" id="GO:0035556">
    <property type="term" value="P:intracellular signal transduction"/>
    <property type="evidence" value="ECO:0007669"/>
    <property type="project" value="InterPro"/>
</dbReference>
<evidence type="ECO:0000256" key="2">
    <source>
        <dbReference type="ARBA" id="ARBA00023054"/>
    </source>
</evidence>
<feature type="region of interest" description="Disordered" evidence="4">
    <location>
        <begin position="397"/>
        <end position="425"/>
    </location>
</feature>
<evidence type="ECO:0000256" key="1">
    <source>
        <dbReference type="ARBA" id="ARBA00007796"/>
    </source>
</evidence>
<organism evidence="5">
    <name type="scientific">Culicoides sonorensis</name>
    <name type="common">Biting midge</name>
    <dbReference type="NCBI Taxonomy" id="179676"/>
    <lineage>
        <taxon>Eukaryota</taxon>
        <taxon>Metazoa</taxon>
        <taxon>Ecdysozoa</taxon>
        <taxon>Arthropoda</taxon>
        <taxon>Hexapoda</taxon>
        <taxon>Insecta</taxon>
        <taxon>Pterygota</taxon>
        <taxon>Neoptera</taxon>
        <taxon>Endopterygota</taxon>
        <taxon>Diptera</taxon>
        <taxon>Nematocera</taxon>
        <taxon>Chironomoidea</taxon>
        <taxon>Ceratopogonidae</taxon>
        <taxon>Ceratopogoninae</taxon>
        <taxon>Culicoides</taxon>
        <taxon>Monoculicoides</taxon>
    </lineage>
</organism>
<dbReference type="Pfam" id="PF05276">
    <property type="entry name" value="SH3BP5"/>
    <property type="match status" value="1"/>
</dbReference>
<dbReference type="EMBL" id="UFQT01003083">
    <property type="protein sequence ID" value="SSX34523.1"/>
    <property type="molecule type" value="Genomic_DNA"/>
</dbReference>
<evidence type="ECO:0000256" key="3">
    <source>
        <dbReference type="SAM" id="Coils"/>
    </source>
</evidence>
<gene>
    <name evidence="5" type="primary">CSON008152</name>
</gene>
<sequence>MSIDSCGGVDPRIKIELERLNSATETINQYEIQVDEARREFHVLLKESIEKIKQSAAKIGNAIETAKPYYEARLYCNQITKDMLEAQATYERSKSTLAAAKEMVNLAEQGLGEKNTLDVACQEMLSHATSRVNESQSECTDARNNLKMCELKQEVANTRVNKLQAQLKGAIRASRMRRYLLLINLVAYQHDLLFLPYYETRANCNGLLKVQKAKIHEMESKILNAKMTYNEALKNLEEISEEIHRLRKETRLKLDAYDISKENNHVAELPITTNLKKPEMSVTDPANVIEHTSSSLSNSSQINSTDEYLEFPSKLSLKSSTIKQQTLDKHDCPHLLRDFDFGTSNSSSKYGCERSTTVSTLRQDDSDGDLYSPNQTDMTNLSTDDIEHWTEIRLSNSNSTSTEHSTVEDIQSPVSYYSETSSDRSDNDKRKIIAVVKRYDDDLEKEKEQKKPEGLSSWLSRSSFKAEGRRQSFDLLFDNTKEIFSGITKTLERRNSESEMSISNDFFSFGKQALTDEQVENLRLDVDHAELGQGLILSTSKHKILDISKSK</sequence>
<proteinExistence type="inferred from homology"/>
<feature type="compositionally biased region" description="Polar residues" evidence="4">
    <location>
        <begin position="408"/>
        <end position="420"/>
    </location>
</feature>
<evidence type="ECO:0000313" key="5">
    <source>
        <dbReference type="EMBL" id="SSX34521.1"/>
    </source>
</evidence>
<accession>A0A336MY32</accession>
<comment type="similarity">
    <text evidence="1">Belongs to the SH3BP5 family.</text>
</comment>
<dbReference type="InterPro" id="IPR007940">
    <property type="entry name" value="SH3BP5"/>
</dbReference>
<evidence type="ECO:0000256" key="4">
    <source>
        <dbReference type="SAM" id="MobiDB-lite"/>
    </source>
</evidence>
<name>A0A336MY32_CULSO</name>
<feature type="region of interest" description="Disordered" evidence="4">
    <location>
        <begin position="346"/>
        <end position="383"/>
    </location>
</feature>